<keyword evidence="18" id="KW-0808">Transferase</keyword>
<dbReference type="OrthoDB" id="432292at2759"/>
<organism evidence="18 19">
    <name type="scientific">Schistosoma japonicum</name>
    <name type="common">Blood fluke</name>
    <dbReference type="NCBI Taxonomy" id="6182"/>
    <lineage>
        <taxon>Eukaryota</taxon>
        <taxon>Metazoa</taxon>
        <taxon>Spiralia</taxon>
        <taxon>Lophotrochozoa</taxon>
        <taxon>Platyhelminthes</taxon>
        <taxon>Trematoda</taxon>
        <taxon>Digenea</taxon>
        <taxon>Strigeidida</taxon>
        <taxon>Schistosomatoidea</taxon>
        <taxon>Schistosomatidae</taxon>
        <taxon>Schistosoma</taxon>
    </lineage>
</organism>
<accession>A0A4Z2D412</accession>
<protein>
    <recommendedName>
        <fullName evidence="5 12">Dolichyl-diphosphooligosaccharide--protein glycosyltransferase subunit 2</fullName>
    </recommendedName>
    <alternativeName>
        <fullName evidence="12">Ribophorin-2</fullName>
    </alternativeName>
</protein>
<reference evidence="18 19" key="1">
    <citation type="submission" date="2019-03" db="EMBL/GenBank/DDBJ databases">
        <title>An improved genome assembly of the fluke Schistosoma japonicum.</title>
        <authorList>
            <person name="Hu W."/>
            <person name="Luo F."/>
            <person name="Yin M."/>
            <person name="Mo X."/>
            <person name="Sun C."/>
            <person name="Wu Q."/>
            <person name="Zhu B."/>
            <person name="Xiang M."/>
            <person name="Wang J."/>
            <person name="Wang Y."/>
            <person name="Zhang T."/>
            <person name="Xu B."/>
            <person name="Zheng H."/>
            <person name="Feng Z."/>
        </authorList>
    </citation>
    <scope>NUCLEOTIDE SEQUENCE [LARGE SCALE GENOMIC DNA]</scope>
    <source>
        <strain evidence="18">HuSjv2</strain>
        <tissue evidence="18">Worms</tissue>
    </source>
</reference>
<evidence type="ECO:0000256" key="13">
    <source>
        <dbReference type="SAM" id="MobiDB-lite"/>
    </source>
</evidence>
<evidence type="ECO:0000256" key="3">
    <source>
        <dbReference type="ARBA" id="ARBA00004922"/>
    </source>
</evidence>
<evidence type="ECO:0000256" key="9">
    <source>
        <dbReference type="ARBA" id="ARBA00022989"/>
    </source>
</evidence>
<comment type="subunit">
    <text evidence="11">Component of the oligosaccharyltransferase (OST) complex. OST exists in two different complex forms which contain common core subunits RPN1, RPN2, OST48, OST4, DAD1 and TMEM258, either STT3A or STT3B as catalytic subunits, and form-specific accessory subunits. STT3A complex assembly occurs through the formation of 3 subcomplexes. Subcomplex 1 contains RPN1 and TMEM258, subcomplex 2 contains the STT3A-specific subunits STT3A, DC2/OSTC, and KCP2 as well as the core subunit OST4, and subcomplex 3 contains RPN2, DAD1, and OST48. The STT3A complex can form stable complexes with the Sec61 complex or with both the Sec61 and TRAP complexes. Interacts with DDI2. Interacts with TMEM35A/NACHO.</text>
</comment>
<comment type="subcellular location">
    <subcellularLocation>
        <location evidence="2 12">Endoplasmic reticulum membrane</location>
        <topology evidence="2 12">Multi-pass membrane protein</topology>
    </subcellularLocation>
</comment>
<evidence type="ECO:0000313" key="19">
    <source>
        <dbReference type="Proteomes" id="UP000311919"/>
    </source>
</evidence>
<dbReference type="InterPro" id="IPR055375">
    <property type="entry name" value="Ribophorin_II_2nd"/>
</dbReference>
<comment type="function">
    <text evidence="1 12">Subunit of the oligosaccharyl transferase (OST) complex that catalyzes the initial transfer of a defined glycan (Glc(3)Man(9)GlcNAc(2) in eukaryotes) from the lipid carrier dolichol-pyrophosphate to an asparagine residue within an Asn-X-Ser/Thr consensus motif in nascent polypeptide chains, the first step in protein N-glycosylation. N-glycosylation occurs cotranslationally and the complex associates with the Sec61 complex at the channel-forming translocon complex that mediates protein translocation across the endoplasmic reticulum (ER). All subunits are required for a maximal enzyme activity.</text>
</comment>
<feature type="chain" id="PRO_5021468659" description="Dolichyl-diphosphooligosaccharide--protein glycosyltransferase subunit 2" evidence="12">
    <location>
        <begin position="19"/>
        <end position="714"/>
    </location>
</feature>
<dbReference type="Pfam" id="PF25147">
    <property type="entry name" value="Ribophorin_II_C"/>
    <property type="match status" value="1"/>
</dbReference>
<proteinExistence type="inferred from homology"/>
<dbReference type="AlphaFoldDB" id="A0A4Z2D412"/>
<dbReference type="PANTHER" id="PTHR12640">
    <property type="entry name" value="RIBOPHORIN II"/>
    <property type="match status" value="1"/>
</dbReference>
<evidence type="ECO:0000256" key="8">
    <source>
        <dbReference type="ARBA" id="ARBA00022824"/>
    </source>
</evidence>
<dbReference type="GO" id="GO:0006487">
    <property type="term" value="P:protein N-linked glycosylation"/>
    <property type="evidence" value="ECO:0007669"/>
    <property type="project" value="UniProtKB-UniRule"/>
</dbReference>
<dbReference type="InterPro" id="IPR055374">
    <property type="entry name" value="Ribophorin_II_3rd"/>
</dbReference>
<evidence type="ECO:0000256" key="1">
    <source>
        <dbReference type="ARBA" id="ARBA00002791"/>
    </source>
</evidence>
<evidence type="ECO:0000256" key="7">
    <source>
        <dbReference type="ARBA" id="ARBA00022729"/>
    </source>
</evidence>
<keyword evidence="6 12" id="KW-0812">Transmembrane</keyword>
<evidence type="ECO:0000259" key="17">
    <source>
        <dbReference type="Pfam" id="PF25147"/>
    </source>
</evidence>
<evidence type="ECO:0000259" key="14">
    <source>
        <dbReference type="Pfam" id="PF05817"/>
    </source>
</evidence>
<dbReference type="GO" id="GO:0008250">
    <property type="term" value="C:oligosaccharyltransferase complex"/>
    <property type="evidence" value="ECO:0007669"/>
    <property type="project" value="UniProtKB-UniRule"/>
</dbReference>
<dbReference type="STRING" id="6182.A0A4Z2D412"/>
<dbReference type="InterPro" id="IPR056790">
    <property type="entry name" value="Ribophorin_II_C"/>
</dbReference>
<feature type="domain" description="Ribophorin II C-terminal" evidence="17">
    <location>
        <begin position="608"/>
        <end position="701"/>
    </location>
</feature>
<dbReference type="Pfam" id="PF05817">
    <property type="entry name" value="Ribophorin_II"/>
    <property type="match status" value="1"/>
</dbReference>
<dbReference type="InterPro" id="IPR055373">
    <property type="entry name" value="Ribophorin_II_N"/>
</dbReference>
<dbReference type="GO" id="GO:0016740">
    <property type="term" value="F:transferase activity"/>
    <property type="evidence" value="ECO:0007669"/>
    <property type="project" value="UniProtKB-KW"/>
</dbReference>
<feature type="domain" description="Ribophorin II third" evidence="15">
    <location>
        <begin position="418"/>
        <end position="552"/>
    </location>
</feature>
<name>A0A4Z2D412_SCHJA</name>
<dbReference type="UniPathway" id="UPA00378"/>
<evidence type="ECO:0000256" key="11">
    <source>
        <dbReference type="ARBA" id="ARBA00046750"/>
    </source>
</evidence>
<evidence type="ECO:0000256" key="10">
    <source>
        <dbReference type="ARBA" id="ARBA00023136"/>
    </source>
</evidence>
<feature type="transmembrane region" description="Helical" evidence="12">
    <location>
        <begin position="683"/>
        <end position="705"/>
    </location>
</feature>
<keyword evidence="8 12" id="KW-0256">Endoplasmic reticulum</keyword>
<feature type="signal peptide" evidence="12">
    <location>
        <begin position="1"/>
        <end position="18"/>
    </location>
</feature>
<evidence type="ECO:0000256" key="5">
    <source>
        <dbReference type="ARBA" id="ARBA00017612"/>
    </source>
</evidence>
<keyword evidence="9 12" id="KW-1133">Transmembrane helix</keyword>
<comment type="caution">
    <text evidence="18">The sequence shown here is derived from an EMBL/GenBank/DDBJ whole genome shotgun (WGS) entry which is preliminary data.</text>
</comment>
<evidence type="ECO:0000259" key="16">
    <source>
        <dbReference type="Pfam" id="PF23861"/>
    </source>
</evidence>
<dbReference type="Pfam" id="PF23861">
    <property type="entry name" value="Ribophorin_II_2nd"/>
    <property type="match status" value="1"/>
</dbReference>
<feature type="region of interest" description="Disordered" evidence="13">
    <location>
        <begin position="566"/>
        <end position="590"/>
    </location>
</feature>
<feature type="transmembrane region" description="Helical" evidence="12">
    <location>
        <begin position="618"/>
        <end position="638"/>
    </location>
</feature>
<feature type="transmembrane region" description="Helical" evidence="12">
    <location>
        <begin position="650"/>
        <end position="671"/>
    </location>
</feature>
<dbReference type="InterPro" id="IPR008814">
    <property type="entry name" value="Swp1"/>
</dbReference>
<keyword evidence="7 12" id="KW-0732">Signal</keyword>
<gene>
    <name evidence="18" type="ORF">EWB00_004781</name>
</gene>
<evidence type="ECO:0000256" key="12">
    <source>
        <dbReference type="RuleBase" id="RU366029"/>
    </source>
</evidence>
<evidence type="ECO:0000256" key="6">
    <source>
        <dbReference type="ARBA" id="ARBA00022692"/>
    </source>
</evidence>
<evidence type="ECO:0000313" key="18">
    <source>
        <dbReference type="EMBL" id="TNN11235.1"/>
    </source>
</evidence>
<comment type="pathway">
    <text evidence="3 12">Protein modification; protein glycosylation.</text>
</comment>
<evidence type="ECO:0000259" key="15">
    <source>
        <dbReference type="Pfam" id="PF23860"/>
    </source>
</evidence>
<dbReference type="PANTHER" id="PTHR12640:SF0">
    <property type="entry name" value="DOLICHYL-DIPHOSPHOOLIGOSACCHARIDE--PROTEIN GLYCOSYLTRANSFERASE SUBUNIT 2"/>
    <property type="match status" value="1"/>
</dbReference>
<feature type="domain" description="Ribophorin II second" evidence="16">
    <location>
        <begin position="292"/>
        <end position="408"/>
    </location>
</feature>
<dbReference type="Pfam" id="PF23860">
    <property type="entry name" value="Ribophorin_II_3rd"/>
    <property type="match status" value="1"/>
</dbReference>
<dbReference type="Proteomes" id="UP000311919">
    <property type="component" value="Unassembled WGS sequence"/>
</dbReference>
<evidence type="ECO:0000256" key="4">
    <source>
        <dbReference type="ARBA" id="ARBA00009038"/>
    </source>
</evidence>
<dbReference type="EMBL" id="SKCS01000308">
    <property type="protein sequence ID" value="TNN11235.1"/>
    <property type="molecule type" value="Genomic_DNA"/>
</dbReference>
<feature type="domain" description="Ribophorin II N-terminal" evidence="14">
    <location>
        <begin position="32"/>
        <end position="270"/>
    </location>
</feature>
<comment type="similarity">
    <text evidence="4 12">Belongs to the SWP1 family.</text>
</comment>
<keyword evidence="10 12" id="KW-0472">Membrane</keyword>
<sequence>MRPFVIGFLFSLILIIRSSQIDQSNTVFIGSITARDKDHFRAVFAKHLSELPSEAFIIYHAILGSHCLDVKVPNIDSICSTLNKPVTNAEESFYASSIYKLTGSSKCKVSTAEVETLSKQLLVEDIPIESLFYLISSMKNLDIKIDANRVSTILGKIKAKDTSPMTLSFMLHILSQLGLTKSALSGYSSSVGDVLDQAGEISDNQLFYIKGLYTSAFVAKSVVEFLTAYGEVPKGVENKLVKLFNYLYTRRQTTNIRASAYLVAAFKSLAYSSLLMPVVIESSVKTNEDLGLSIPPTFSVDRANPTLNLRLKDIWTDAYFKPSEFNLKADGLYAVKKVDEIRTLIGSSNRGNFKQDDKTNTFQLSLDLDANTTSGKYELEVTAALSSKKPNDNRKLLGITNVQIPLRVTTEAKVAQTTLTIMDTAHERHISDISLTPGKTYKASTPSGVITLELGQQISIDLSLVDSNQVPLMAHQVFVQLTHQKTQQAITFTCNEKTKDTKLGKKSYYLFLDPDASAAEFDYLSGVYKVDLIVGDSVIKNPILWHMFDVDLQFIGVAGEDTKRRITQATDISRQESSSPAGSKRASTPSAIIGFGPTSAKPEINHLFRTPEKRAPPFLALSFTILCLLPLLGLIIAWSTIGINVSNFKFSISNIAFHAGLISICYLYFVYWCRLDMFTTLRYLSILSVPTFLAGHSVLRANVIAKQATSSVKK</sequence>
<evidence type="ECO:0000256" key="2">
    <source>
        <dbReference type="ARBA" id="ARBA00004477"/>
    </source>
</evidence>
<keyword evidence="19" id="KW-1185">Reference proteome</keyword>
<feature type="compositionally biased region" description="Polar residues" evidence="13">
    <location>
        <begin position="567"/>
        <end position="590"/>
    </location>
</feature>